<accession>A0A0P6XF94</accession>
<dbReference type="InterPro" id="IPR007318">
    <property type="entry name" value="Phopholipid_MeTrfase"/>
</dbReference>
<gene>
    <name evidence="6" type="ORF">ADN00_05300</name>
</gene>
<evidence type="ECO:0000256" key="4">
    <source>
        <dbReference type="ARBA" id="ARBA00023136"/>
    </source>
</evidence>
<organism evidence="6 7">
    <name type="scientific">Ornatilinea apprima</name>
    <dbReference type="NCBI Taxonomy" id="1134406"/>
    <lineage>
        <taxon>Bacteria</taxon>
        <taxon>Bacillati</taxon>
        <taxon>Chloroflexota</taxon>
        <taxon>Anaerolineae</taxon>
        <taxon>Anaerolineales</taxon>
        <taxon>Anaerolineaceae</taxon>
        <taxon>Ornatilinea</taxon>
    </lineage>
</organism>
<evidence type="ECO:0000256" key="5">
    <source>
        <dbReference type="SAM" id="Phobius"/>
    </source>
</evidence>
<name>A0A0P6XF94_9CHLR</name>
<dbReference type="PANTHER" id="PTHR12714">
    <property type="entry name" value="PROTEIN-S ISOPRENYLCYSTEINE O-METHYLTRANSFERASE"/>
    <property type="match status" value="1"/>
</dbReference>
<keyword evidence="7" id="KW-1185">Reference proteome</keyword>
<dbReference type="GO" id="GO:0016740">
    <property type="term" value="F:transferase activity"/>
    <property type="evidence" value="ECO:0007669"/>
    <property type="project" value="UniProtKB-ARBA"/>
</dbReference>
<dbReference type="AlphaFoldDB" id="A0A0P6XF94"/>
<comment type="caution">
    <text evidence="6">The sequence shown here is derived from an EMBL/GenBank/DDBJ whole genome shotgun (WGS) entry which is preliminary data.</text>
</comment>
<dbReference type="GO" id="GO:0012505">
    <property type="term" value="C:endomembrane system"/>
    <property type="evidence" value="ECO:0007669"/>
    <property type="project" value="UniProtKB-SubCell"/>
</dbReference>
<keyword evidence="4 5" id="KW-0472">Membrane</keyword>
<keyword evidence="3 5" id="KW-1133">Transmembrane helix</keyword>
<dbReference type="Pfam" id="PF04191">
    <property type="entry name" value="PEMT"/>
    <property type="match status" value="1"/>
</dbReference>
<dbReference type="Gene3D" id="1.20.120.1630">
    <property type="match status" value="1"/>
</dbReference>
<evidence type="ECO:0000313" key="7">
    <source>
        <dbReference type="Proteomes" id="UP000050417"/>
    </source>
</evidence>
<evidence type="ECO:0000256" key="3">
    <source>
        <dbReference type="ARBA" id="ARBA00022989"/>
    </source>
</evidence>
<proteinExistence type="predicted"/>
<reference evidence="6 7" key="1">
    <citation type="submission" date="2015-07" db="EMBL/GenBank/DDBJ databases">
        <title>Genome sequence of Ornatilinea apprima DSM 23815.</title>
        <authorList>
            <person name="Hemp J."/>
            <person name="Ward L.M."/>
            <person name="Pace L.A."/>
            <person name="Fischer W.W."/>
        </authorList>
    </citation>
    <scope>NUCLEOTIDE SEQUENCE [LARGE SCALE GENOMIC DNA]</scope>
    <source>
        <strain evidence="6 7">P3M-1</strain>
    </source>
</reference>
<dbReference type="PANTHER" id="PTHR12714:SF9">
    <property type="entry name" value="PROTEIN-S-ISOPRENYLCYSTEINE O-METHYLTRANSFERASE"/>
    <property type="match status" value="1"/>
</dbReference>
<feature type="transmembrane region" description="Helical" evidence="5">
    <location>
        <begin position="88"/>
        <end position="116"/>
    </location>
</feature>
<sequence>MVFLSIPLTIFAVAQILLAFLLYNPQANETVINAGWAILFLSAVFGWLPIFTFRAKGGVKGRGYIQTTVLVDSGIYAIVRHPQYLAGILINIALALISQHGLVALTGVAAAVLYYLGIFDEEKGCIEKFGEEYIQYMKRVPRINFILGIFRILLNRH</sequence>
<keyword evidence="2 5" id="KW-0812">Transmembrane</keyword>
<protein>
    <recommendedName>
        <fullName evidence="8">Isoprenylcysteine carboxylmethyltransferase family protein</fullName>
    </recommendedName>
</protein>
<evidence type="ECO:0000256" key="1">
    <source>
        <dbReference type="ARBA" id="ARBA00004127"/>
    </source>
</evidence>
<dbReference type="EMBL" id="LGCL01000016">
    <property type="protein sequence ID" value="KPL78870.1"/>
    <property type="molecule type" value="Genomic_DNA"/>
</dbReference>
<evidence type="ECO:0008006" key="8">
    <source>
        <dbReference type="Google" id="ProtNLM"/>
    </source>
</evidence>
<comment type="subcellular location">
    <subcellularLocation>
        <location evidence="1">Endomembrane system</location>
        <topology evidence="1">Multi-pass membrane protein</topology>
    </subcellularLocation>
</comment>
<evidence type="ECO:0000256" key="2">
    <source>
        <dbReference type="ARBA" id="ARBA00022692"/>
    </source>
</evidence>
<feature type="transmembrane region" description="Helical" evidence="5">
    <location>
        <begin position="30"/>
        <end position="51"/>
    </location>
</feature>
<evidence type="ECO:0000313" key="6">
    <source>
        <dbReference type="EMBL" id="KPL78870.1"/>
    </source>
</evidence>
<feature type="transmembrane region" description="Helical" evidence="5">
    <location>
        <begin position="6"/>
        <end position="23"/>
    </location>
</feature>
<dbReference type="Proteomes" id="UP000050417">
    <property type="component" value="Unassembled WGS sequence"/>
</dbReference>
<dbReference type="STRING" id="1134406.ADN00_05300"/>